<feature type="compositionally biased region" description="Pro residues" evidence="1">
    <location>
        <begin position="178"/>
        <end position="187"/>
    </location>
</feature>
<protein>
    <submittedName>
        <fullName evidence="2">Expressed protein</fullName>
    </submittedName>
</protein>
<feature type="region of interest" description="Disordered" evidence="1">
    <location>
        <begin position="174"/>
        <end position="209"/>
    </location>
</feature>
<keyword evidence="3" id="KW-1185">Reference proteome</keyword>
<evidence type="ECO:0000256" key="1">
    <source>
        <dbReference type="SAM" id="MobiDB-lite"/>
    </source>
</evidence>
<dbReference type="KEGG" id="cvr:CHLNCDRAFT_137236"/>
<accession>E1ZM07</accession>
<dbReference type="GeneID" id="17352378"/>
<reference evidence="2 3" key="1">
    <citation type="journal article" date="2010" name="Plant Cell">
        <title>The Chlorella variabilis NC64A genome reveals adaptation to photosymbiosis, coevolution with viruses, and cryptic sex.</title>
        <authorList>
            <person name="Blanc G."/>
            <person name="Duncan G."/>
            <person name="Agarkova I."/>
            <person name="Borodovsky M."/>
            <person name="Gurnon J."/>
            <person name="Kuo A."/>
            <person name="Lindquist E."/>
            <person name="Lucas S."/>
            <person name="Pangilinan J."/>
            <person name="Polle J."/>
            <person name="Salamov A."/>
            <person name="Terry A."/>
            <person name="Yamada T."/>
            <person name="Dunigan D.D."/>
            <person name="Grigoriev I.V."/>
            <person name="Claverie J.M."/>
            <person name="Van Etten J.L."/>
        </authorList>
    </citation>
    <scope>NUCLEOTIDE SEQUENCE [LARGE SCALE GENOMIC DNA]</scope>
    <source>
        <strain evidence="2 3">NC64A</strain>
    </source>
</reference>
<dbReference type="OrthoDB" id="519010at2759"/>
<dbReference type="EMBL" id="GL433853">
    <property type="protein sequence ID" value="EFN53027.1"/>
    <property type="molecule type" value="Genomic_DNA"/>
</dbReference>
<evidence type="ECO:0000313" key="3">
    <source>
        <dbReference type="Proteomes" id="UP000008141"/>
    </source>
</evidence>
<gene>
    <name evidence="2" type="ORF">CHLNCDRAFT_137236</name>
</gene>
<dbReference type="AlphaFoldDB" id="E1ZM07"/>
<dbReference type="RefSeq" id="XP_005845129.1">
    <property type="nucleotide sequence ID" value="XM_005845067.1"/>
</dbReference>
<dbReference type="eggNOG" id="ENOG502R32Q">
    <property type="taxonomic scope" value="Eukaryota"/>
</dbReference>
<evidence type="ECO:0000313" key="2">
    <source>
        <dbReference type="EMBL" id="EFN53027.1"/>
    </source>
</evidence>
<dbReference type="Proteomes" id="UP000008141">
    <property type="component" value="Unassembled WGS sequence"/>
</dbReference>
<dbReference type="STRING" id="554065.E1ZM07"/>
<name>E1ZM07_CHLVA</name>
<feature type="compositionally biased region" description="Acidic residues" evidence="1">
    <location>
        <begin position="188"/>
        <end position="202"/>
    </location>
</feature>
<sequence length="403" mass="44328">MCMAEPACQLFVADSLCCLGYGIIQHAAVRMWLVCNADVYLPEPKCLTVYDNLTSQVIPQIDPEDPDTLTAVNVTVIDAPNARSEELLVELPLAYYIVPRGRTPGQLAVQLDMEEARSTYADGLCSLRLREPCEWEGVAYEAVGDVQRVPLLSVLNVGETLEAIDLVDRVLIRGEDLSPPPPPPPSPEGEDGDDDDDDDDDDDTRRRTRRRRRLFSWPWGAAVPAAAPGMYEPAPAPAPWAERRRRLHDAAHLAVTRKLLQDLITMEGAASDPMVVAAQAARGIDITAVRILPRLLAEARSVGGDLPQPDVDEDDLPPLTDTTVPTNFSSIDFFANDWFISWIPGNSSYNDSYTPTAWTEACLMTSAAELPESFLLGNFEELYGYEDDCDPDSLPDVSPTELT</sequence>
<organism evidence="3">
    <name type="scientific">Chlorella variabilis</name>
    <name type="common">Green alga</name>
    <dbReference type="NCBI Taxonomy" id="554065"/>
    <lineage>
        <taxon>Eukaryota</taxon>
        <taxon>Viridiplantae</taxon>
        <taxon>Chlorophyta</taxon>
        <taxon>core chlorophytes</taxon>
        <taxon>Trebouxiophyceae</taxon>
        <taxon>Chlorellales</taxon>
        <taxon>Chlorellaceae</taxon>
        <taxon>Chlorella clade</taxon>
        <taxon>Chlorella</taxon>
    </lineage>
</organism>
<dbReference type="InParanoid" id="E1ZM07"/>
<proteinExistence type="predicted"/>